<dbReference type="CDD" id="cd03768">
    <property type="entry name" value="SR_ResInv"/>
    <property type="match status" value="1"/>
</dbReference>
<dbReference type="PANTHER" id="PTHR30461:SF2">
    <property type="entry name" value="SERINE RECOMBINASE PINE-RELATED"/>
    <property type="match status" value="1"/>
</dbReference>
<keyword evidence="2" id="KW-0238">DNA-binding</keyword>
<evidence type="ECO:0000256" key="4">
    <source>
        <dbReference type="PIRSR" id="PIRSR606118-50"/>
    </source>
</evidence>
<dbReference type="InterPro" id="IPR006119">
    <property type="entry name" value="Resolv_N"/>
</dbReference>
<dbReference type="PROSITE" id="PS00397">
    <property type="entry name" value="RECOMBINASES_1"/>
    <property type="match status" value="1"/>
</dbReference>
<evidence type="ECO:0000313" key="8">
    <source>
        <dbReference type="Proteomes" id="UP000319094"/>
    </source>
</evidence>
<dbReference type="SMART" id="SM00857">
    <property type="entry name" value="Resolvase"/>
    <property type="match status" value="1"/>
</dbReference>
<accession>A0A542Y4I4</accession>
<keyword evidence="1" id="KW-0229">DNA integration</keyword>
<organism evidence="7 8">
    <name type="scientific">Leucobacter komagatae</name>
    <dbReference type="NCBI Taxonomy" id="55969"/>
    <lineage>
        <taxon>Bacteria</taxon>
        <taxon>Bacillati</taxon>
        <taxon>Actinomycetota</taxon>
        <taxon>Actinomycetes</taxon>
        <taxon>Micrococcales</taxon>
        <taxon>Microbacteriaceae</taxon>
        <taxon>Leucobacter</taxon>
    </lineage>
</organism>
<dbReference type="GO" id="GO:0003677">
    <property type="term" value="F:DNA binding"/>
    <property type="evidence" value="ECO:0007669"/>
    <property type="project" value="UniProtKB-KW"/>
</dbReference>
<dbReference type="PROSITE" id="PS51736">
    <property type="entry name" value="RECOMBINASES_3"/>
    <property type="match status" value="1"/>
</dbReference>
<proteinExistence type="predicted"/>
<name>A0A542Y4I4_9MICO</name>
<keyword evidence="3" id="KW-0233">DNA recombination</keyword>
<sequence length="205" mass="22385">MRVIGYLRVSTLGQEYGIEAQRAAIAAEAERCGWQVEWVEDAGRSGKDIDRPGITYALTQLRSGVADALVVSKLDRLSRSLADFARMLETASKQGWGVVAIDLGIDTTTPTGELVANIMAAVSRWERRMIGQRTKEGLAEAKRRGVKVGRPRSVSPEARDRIVQMRREGLSYGAIAKALNDDCVPLPAGGHFWFASSVRSAINNL</sequence>
<dbReference type="OrthoDB" id="128993at2"/>
<dbReference type="InterPro" id="IPR006118">
    <property type="entry name" value="Recombinase_CS"/>
</dbReference>
<evidence type="ECO:0000256" key="3">
    <source>
        <dbReference type="ARBA" id="ARBA00023172"/>
    </source>
</evidence>
<dbReference type="PANTHER" id="PTHR30461">
    <property type="entry name" value="DNA-INVERTASE FROM LAMBDOID PROPHAGE"/>
    <property type="match status" value="1"/>
</dbReference>
<dbReference type="AlphaFoldDB" id="A0A542Y4I4"/>
<feature type="active site" description="O-(5'-phospho-DNA)-serine intermediate" evidence="4 5">
    <location>
        <position position="10"/>
    </location>
</feature>
<dbReference type="SUPFAM" id="SSF53041">
    <property type="entry name" value="Resolvase-like"/>
    <property type="match status" value="1"/>
</dbReference>
<dbReference type="InterPro" id="IPR036162">
    <property type="entry name" value="Resolvase-like_N_sf"/>
</dbReference>
<dbReference type="EMBL" id="VFON01000001">
    <property type="protein sequence ID" value="TQL42979.1"/>
    <property type="molecule type" value="Genomic_DNA"/>
</dbReference>
<dbReference type="Pfam" id="PF00239">
    <property type="entry name" value="Resolvase"/>
    <property type="match status" value="1"/>
</dbReference>
<evidence type="ECO:0000256" key="1">
    <source>
        <dbReference type="ARBA" id="ARBA00022908"/>
    </source>
</evidence>
<reference evidence="7 8" key="1">
    <citation type="submission" date="2019-06" db="EMBL/GenBank/DDBJ databases">
        <title>Sequencing the genomes of 1000 actinobacteria strains.</title>
        <authorList>
            <person name="Klenk H.-P."/>
        </authorList>
    </citation>
    <scope>NUCLEOTIDE SEQUENCE [LARGE SCALE GENOMIC DNA]</scope>
    <source>
        <strain evidence="7 8">DSM 8803</strain>
    </source>
</reference>
<dbReference type="Proteomes" id="UP000319094">
    <property type="component" value="Unassembled WGS sequence"/>
</dbReference>
<evidence type="ECO:0000256" key="2">
    <source>
        <dbReference type="ARBA" id="ARBA00023125"/>
    </source>
</evidence>
<gene>
    <name evidence="7" type="ORF">FB468_0990</name>
</gene>
<dbReference type="InterPro" id="IPR050639">
    <property type="entry name" value="SSR_resolvase"/>
</dbReference>
<comment type="caution">
    <text evidence="7">The sequence shown here is derived from an EMBL/GenBank/DDBJ whole genome shotgun (WGS) entry which is preliminary data.</text>
</comment>
<evidence type="ECO:0000313" key="7">
    <source>
        <dbReference type="EMBL" id="TQL42979.1"/>
    </source>
</evidence>
<evidence type="ECO:0000256" key="5">
    <source>
        <dbReference type="PROSITE-ProRule" id="PRU10137"/>
    </source>
</evidence>
<evidence type="ECO:0000259" key="6">
    <source>
        <dbReference type="PROSITE" id="PS51736"/>
    </source>
</evidence>
<feature type="domain" description="Resolvase/invertase-type recombinase catalytic" evidence="6">
    <location>
        <begin position="2"/>
        <end position="145"/>
    </location>
</feature>
<dbReference type="RefSeq" id="WP_141888140.1">
    <property type="nucleotide sequence ID" value="NZ_BAAAUY010000005.1"/>
</dbReference>
<dbReference type="GO" id="GO:0015074">
    <property type="term" value="P:DNA integration"/>
    <property type="evidence" value="ECO:0007669"/>
    <property type="project" value="UniProtKB-KW"/>
</dbReference>
<dbReference type="Gene3D" id="3.40.50.1390">
    <property type="entry name" value="Resolvase, N-terminal catalytic domain"/>
    <property type="match status" value="1"/>
</dbReference>
<keyword evidence="8" id="KW-1185">Reference proteome</keyword>
<protein>
    <submittedName>
        <fullName evidence="7">DNA invertase Pin-like site-specific DNA recombinase</fullName>
    </submittedName>
</protein>
<dbReference type="GO" id="GO:0000150">
    <property type="term" value="F:DNA strand exchange activity"/>
    <property type="evidence" value="ECO:0007669"/>
    <property type="project" value="InterPro"/>
</dbReference>